<protein>
    <submittedName>
        <fullName evidence="2">N-acetyltransferase-like protein</fullName>
    </submittedName>
</protein>
<dbReference type="Pfam" id="PF00583">
    <property type="entry name" value="Acetyltransf_1"/>
    <property type="match status" value="1"/>
</dbReference>
<dbReference type="EMBL" id="KV875094">
    <property type="protein sequence ID" value="OIW34153.1"/>
    <property type="molecule type" value="Genomic_DNA"/>
</dbReference>
<evidence type="ECO:0000313" key="3">
    <source>
        <dbReference type="Proteomes" id="UP000182658"/>
    </source>
</evidence>
<keyword evidence="2" id="KW-0808">Transferase</keyword>
<dbReference type="PANTHER" id="PTHR42791">
    <property type="entry name" value="GNAT FAMILY ACETYLTRANSFERASE"/>
    <property type="match status" value="1"/>
</dbReference>
<dbReference type="OrthoDB" id="196847at2759"/>
<dbReference type="GO" id="GO:0016747">
    <property type="term" value="F:acyltransferase activity, transferring groups other than amino-acyl groups"/>
    <property type="evidence" value="ECO:0007669"/>
    <property type="project" value="InterPro"/>
</dbReference>
<name>A0A1J7JL97_9PEZI</name>
<dbReference type="PANTHER" id="PTHR42791:SF17">
    <property type="entry name" value="ACETYLTRANSFERASE, GNAT FAMILY FAMILY (AFU_ORTHOLOGUE AFUA_8G05690)"/>
    <property type="match status" value="1"/>
</dbReference>
<evidence type="ECO:0000313" key="2">
    <source>
        <dbReference type="EMBL" id="OIW34153.1"/>
    </source>
</evidence>
<accession>A0A1J7JL97</accession>
<feature type="domain" description="N-acetyltransferase" evidence="1">
    <location>
        <begin position="106"/>
        <end position="209"/>
    </location>
</feature>
<dbReference type="AlphaFoldDB" id="A0A1J7JL97"/>
<reference evidence="2 3" key="1">
    <citation type="submission" date="2016-10" db="EMBL/GenBank/DDBJ databases">
        <title>Draft genome sequence of Coniochaeta ligniaria NRRL30616, a lignocellulolytic fungus for bioabatement of inhibitors in plant biomass hydrolysates.</title>
        <authorList>
            <consortium name="DOE Joint Genome Institute"/>
            <person name="Jimenez D.J."/>
            <person name="Hector R.E."/>
            <person name="Riley R."/>
            <person name="Sun H."/>
            <person name="Grigoriev I.V."/>
            <person name="Van Elsas J.D."/>
            <person name="Nichols N.N."/>
        </authorList>
    </citation>
    <scope>NUCLEOTIDE SEQUENCE [LARGE SCALE GENOMIC DNA]</scope>
    <source>
        <strain evidence="2 3">NRRL 30616</strain>
    </source>
</reference>
<dbReference type="Proteomes" id="UP000182658">
    <property type="component" value="Unassembled WGS sequence"/>
</dbReference>
<keyword evidence="3" id="KW-1185">Reference proteome</keyword>
<dbReference type="InterPro" id="IPR052523">
    <property type="entry name" value="Trichothecene_AcTrans"/>
</dbReference>
<sequence>MAGQNQRIPIRVRKGTRADINDVVRINVDAFGPGIMNKLLYPNGMSEEGQSKFAATMAKIVEDAEVGSSDDSKPKSYESFLAVAETVADEDQSTPAPEVIAFAWWETWREPRSEEEWDVSEPVSAYSTEGANDEIMEAFIGGIRAMRRRNTRGDPGTCLRNLCCAPTRSRLGAGSALLRWVTELADKEGLPCWLEASPLGYPLYRRFGFQDVEVLDLRLTERWGAVRSTDDNWGANTATELVGVAPEGVYRSVGMRRLPVKE</sequence>
<dbReference type="InParanoid" id="A0A1J7JL97"/>
<organism evidence="2 3">
    <name type="scientific">Coniochaeta ligniaria NRRL 30616</name>
    <dbReference type="NCBI Taxonomy" id="1408157"/>
    <lineage>
        <taxon>Eukaryota</taxon>
        <taxon>Fungi</taxon>
        <taxon>Dikarya</taxon>
        <taxon>Ascomycota</taxon>
        <taxon>Pezizomycotina</taxon>
        <taxon>Sordariomycetes</taxon>
        <taxon>Sordariomycetidae</taxon>
        <taxon>Coniochaetales</taxon>
        <taxon>Coniochaetaceae</taxon>
        <taxon>Coniochaeta</taxon>
    </lineage>
</organism>
<proteinExistence type="predicted"/>
<dbReference type="SUPFAM" id="SSF55729">
    <property type="entry name" value="Acyl-CoA N-acyltransferases (Nat)"/>
    <property type="match status" value="1"/>
</dbReference>
<dbReference type="STRING" id="1408157.A0A1J7JL97"/>
<dbReference type="InterPro" id="IPR016181">
    <property type="entry name" value="Acyl_CoA_acyltransferase"/>
</dbReference>
<dbReference type="Gene3D" id="3.40.630.30">
    <property type="match status" value="1"/>
</dbReference>
<dbReference type="InterPro" id="IPR000182">
    <property type="entry name" value="GNAT_dom"/>
</dbReference>
<gene>
    <name evidence="2" type="ORF">CONLIGDRAFT_711942</name>
</gene>
<evidence type="ECO:0000259" key="1">
    <source>
        <dbReference type="Pfam" id="PF00583"/>
    </source>
</evidence>